<evidence type="ECO:0000313" key="2">
    <source>
        <dbReference type="Proteomes" id="UP000620124"/>
    </source>
</evidence>
<gene>
    <name evidence="1" type="ORF">MVEN_00749700</name>
</gene>
<organism evidence="1 2">
    <name type="scientific">Mycena venus</name>
    <dbReference type="NCBI Taxonomy" id="2733690"/>
    <lineage>
        <taxon>Eukaryota</taxon>
        <taxon>Fungi</taxon>
        <taxon>Dikarya</taxon>
        <taxon>Basidiomycota</taxon>
        <taxon>Agaricomycotina</taxon>
        <taxon>Agaricomycetes</taxon>
        <taxon>Agaricomycetidae</taxon>
        <taxon>Agaricales</taxon>
        <taxon>Marasmiineae</taxon>
        <taxon>Mycenaceae</taxon>
        <taxon>Mycena</taxon>
    </lineage>
</organism>
<dbReference type="Proteomes" id="UP000620124">
    <property type="component" value="Unassembled WGS sequence"/>
</dbReference>
<proteinExistence type="predicted"/>
<comment type="caution">
    <text evidence="1">The sequence shown here is derived from an EMBL/GenBank/DDBJ whole genome shotgun (WGS) entry which is preliminary data.</text>
</comment>
<dbReference type="EMBL" id="JACAZI010000005">
    <property type="protein sequence ID" value="KAF7360209.1"/>
    <property type="molecule type" value="Genomic_DNA"/>
</dbReference>
<evidence type="ECO:0000313" key="1">
    <source>
        <dbReference type="EMBL" id="KAF7360209.1"/>
    </source>
</evidence>
<keyword evidence="2" id="KW-1185">Reference proteome</keyword>
<dbReference type="AlphaFoldDB" id="A0A8H6YJM7"/>
<name>A0A8H6YJM7_9AGAR</name>
<protein>
    <submittedName>
        <fullName evidence="1">Uncharacterized protein</fullName>
    </submittedName>
</protein>
<accession>A0A8H6YJM7</accession>
<sequence length="156" mass="18095">MSQLVDLETPEHFTWDTHFPELGLSDAIRDLFKTSYPTVESRVTPDKHLLVATIFGVLDCLHAFGVPDQINERLKTMGMREVWGRCRSRSTPLDFSATWVLARRSWNLSPNNWKQISHMASLYHEESIIILPTATYRRFSWISISFCQQNRVGLLL</sequence>
<reference evidence="1" key="1">
    <citation type="submission" date="2020-05" db="EMBL/GenBank/DDBJ databases">
        <title>Mycena genomes resolve the evolution of fungal bioluminescence.</title>
        <authorList>
            <person name="Tsai I.J."/>
        </authorList>
    </citation>
    <scope>NUCLEOTIDE SEQUENCE</scope>
    <source>
        <strain evidence="1">CCC161011</strain>
    </source>
</reference>